<keyword evidence="2" id="KW-1185">Reference proteome</keyword>
<sequence length="103" mass="11361">RGTVTFAATSELLVDGAISSGAVLIIEEALSLVELVMQIEQIPVDPHNSDLFSLDMIYEILGTYGRQVVDPMTAQVYTVNQEEETSAFSSWDVTDDTIRHEIL</sequence>
<reference evidence="1" key="1">
    <citation type="journal article" date="2020" name="Nat. Commun.">
        <title>Large-scale genome sequencing of mycorrhizal fungi provides insights into the early evolution of symbiotic traits.</title>
        <authorList>
            <person name="Miyauchi S."/>
            <person name="Kiss E."/>
            <person name="Kuo A."/>
            <person name="Drula E."/>
            <person name="Kohler A."/>
            <person name="Sanchez-Garcia M."/>
            <person name="Morin E."/>
            <person name="Andreopoulos B."/>
            <person name="Barry K.W."/>
            <person name="Bonito G."/>
            <person name="Buee M."/>
            <person name="Carver A."/>
            <person name="Chen C."/>
            <person name="Cichocki N."/>
            <person name="Clum A."/>
            <person name="Culley D."/>
            <person name="Crous P.W."/>
            <person name="Fauchery L."/>
            <person name="Girlanda M."/>
            <person name="Hayes R.D."/>
            <person name="Keri Z."/>
            <person name="LaButti K."/>
            <person name="Lipzen A."/>
            <person name="Lombard V."/>
            <person name="Magnuson J."/>
            <person name="Maillard F."/>
            <person name="Murat C."/>
            <person name="Nolan M."/>
            <person name="Ohm R.A."/>
            <person name="Pangilinan J."/>
            <person name="Pereira M.F."/>
            <person name="Perotto S."/>
            <person name="Peter M."/>
            <person name="Pfister S."/>
            <person name="Riley R."/>
            <person name="Sitrit Y."/>
            <person name="Stielow J.B."/>
            <person name="Szollosi G."/>
            <person name="Zifcakova L."/>
            <person name="Stursova M."/>
            <person name="Spatafora J.W."/>
            <person name="Tedersoo L."/>
            <person name="Vaario L.M."/>
            <person name="Yamada A."/>
            <person name="Yan M."/>
            <person name="Wang P."/>
            <person name="Xu J."/>
            <person name="Bruns T."/>
            <person name="Baldrian P."/>
            <person name="Vilgalys R."/>
            <person name="Dunand C."/>
            <person name="Henrissat B."/>
            <person name="Grigoriev I.V."/>
            <person name="Hibbett D."/>
            <person name="Nagy L.G."/>
            <person name="Martin F.M."/>
        </authorList>
    </citation>
    <scope>NUCLEOTIDE SEQUENCE</scope>
    <source>
        <strain evidence="1">UP504</strain>
    </source>
</reference>
<evidence type="ECO:0000313" key="1">
    <source>
        <dbReference type="EMBL" id="KAF9512799.1"/>
    </source>
</evidence>
<accession>A0A9P6DVL5</accession>
<comment type="caution">
    <text evidence="1">The sequence shown here is derived from an EMBL/GenBank/DDBJ whole genome shotgun (WGS) entry which is preliminary data.</text>
</comment>
<protein>
    <submittedName>
        <fullName evidence="1">Uncharacterized protein</fullName>
    </submittedName>
</protein>
<dbReference type="AlphaFoldDB" id="A0A9P6DVL5"/>
<organism evidence="1 2">
    <name type="scientific">Hydnum rufescens UP504</name>
    <dbReference type="NCBI Taxonomy" id="1448309"/>
    <lineage>
        <taxon>Eukaryota</taxon>
        <taxon>Fungi</taxon>
        <taxon>Dikarya</taxon>
        <taxon>Basidiomycota</taxon>
        <taxon>Agaricomycotina</taxon>
        <taxon>Agaricomycetes</taxon>
        <taxon>Cantharellales</taxon>
        <taxon>Hydnaceae</taxon>
        <taxon>Hydnum</taxon>
    </lineage>
</organism>
<feature type="non-terminal residue" evidence="1">
    <location>
        <position position="1"/>
    </location>
</feature>
<evidence type="ECO:0000313" key="2">
    <source>
        <dbReference type="Proteomes" id="UP000886523"/>
    </source>
</evidence>
<dbReference type="Proteomes" id="UP000886523">
    <property type="component" value="Unassembled WGS sequence"/>
</dbReference>
<name>A0A9P6DVL5_9AGAM</name>
<proteinExistence type="predicted"/>
<gene>
    <name evidence="1" type="ORF">BS47DRAFT_1345064</name>
</gene>
<dbReference type="EMBL" id="MU128982">
    <property type="protein sequence ID" value="KAF9512799.1"/>
    <property type="molecule type" value="Genomic_DNA"/>
</dbReference>